<dbReference type="PATRIC" id="fig|132476.4.peg.1873"/>
<dbReference type="Proteomes" id="UP000033662">
    <property type="component" value="Unassembled WGS sequence"/>
</dbReference>
<gene>
    <name evidence="1" type="ORF">VP02_18520</name>
</gene>
<name>A0A0F4XKT5_9PSED</name>
<evidence type="ECO:0000313" key="2">
    <source>
        <dbReference type="Proteomes" id="UP000033662"/>
    </source>
</evidence>
<accession>A0A0F4XKT5</accession>
<reference evidence="1 2" key="1">
    <citation type="submission" date="2015-03" db="EMBL/GenBank/DDBJ databases">
        <title>Pseudomonas fluorescens 1855-344 Genome sequencing and assembly.</title>
        <authorList>
            <person name="Eng W.W.H."/>
            <person name="Gan H.M."/>
            <person name="Savka M.A."/>
        </authorList>
    </citation>
    <scope>NUCLEOTIDE SEQUENCE [LARGE SCALE GENOMIC DNA]</scope>
    <source>
        <strain evidence="1 2">1855-344</strain>
    </source>
</reference>
<organism evidence="1 2">
    <name type="scientific">Pseudomonas kilonensis</name>
    <dbReference type="NCBI Taxonomy" id="132476"/>
    <lineage>
        <taxon>Bacteria</taxon>
        <taxon>Pseudomonadati</taxon>
        <taxon>Pseudomonadota</taxon>
        <taxon>Gammaproteobacteria</taxon>
        <taxon>Pseudomonadales</taxon>
        <taxon>Pseudomonadaceae</taxon>
        <taxon>Pseudomonas</taxon>
    </lineage>
</organism>
<comment type="caution">
    <text evidence="1">The sequence shown here is derived from an EMBL/GenBank/DDBJ whole genome shotgun (WGS) entry which is preliminary data.</text>
</comment>
<dbReference type="EMBL" id="JZXC01000018">
    <property type="protein sequence ID" value="KKA06395.1"/>
    <property type="molecule type" value="Genomic_DNA"/>
</dbReference>
<protein>
    <submittedName>
        <fullName evidence="1">Type III effector 1</fullName>
    </submittedName>
</protein>
<evidence type="ECO:0000313" key="1">
    <source>
        <dbReference type="EMBL" id="KKA06395.1"/>
    </source>
</evidence>
<proteinExistence type="predicted"/>
<dbReference type="OrthoDB" id="6992712at2"/>
<sequence length="1323" mass="146946">MDITAERHSNMARTGLVSSPQAATAHVTLEKLTRWQVAIDARLQTQMSLLEVLEEYLLVELRTHYHQGNIDPHFIDTLLDTVLQRMIDQAPVVYDEEQGLPYRWPEGVDLGFAPERREFVARAVESAAVRFVGHYKDYLRRHWRIVSQDASLEALVRQKLDEHRVAVDGLFQPDHLAGLDVDELREQIEELQDAWRQTSRLTALATNRERRDLGAVARLQLPHWLRGLSNPDRERLRAFENQAALAQVQVDELVDGLGSLRAFARQLARDYARDELDMVVEPDSIRVQLQWRTVMGQPVHTYNLSELVAAGPVRPDAVSVFLVENGGMLRNQSLSPDFIGRLLANVDAPAGYLQALADRYERADLKAAMLDWFLARLQHSAFIARCAGQLSATGHDSLSALWGSDVATPTASVWRVAGLVLPNGLKCADPLLFYREDVGDDVSGLLLYAPGKPDGQEWVELTSLRALSGEVGAWTQNEAGREYLLQQLPATDHGRAREYFASVTEKPASWDLGKDLRGPVTGFRACLQNAVLTGLANNLTQVELNESPRWYSALPLESRRNISGLNQEFLVQRQVFDEQMADYEVFIDFAKRTFAHLIAPYLRSKGVLEAVDPATVLIDYSPGLAAEKKTASLLDLAIFGYEHNSDIDDPTRGVRSSVGQDLKQVRSAELASYIRVAYLGERYAKHIRASFLDAKGPEYSKRREAYRYMLLARMDRDLRVAHGKSMLSTDEFQWLTRQVTLLSDGRPMNSATHPSAAVTREGVIKLIVGGHVVQGVYVFTYFDPKVFYWLYTPDAPDGILFRKYLDFSGSIAVQLHHYVLERVALSARAAAGRSLVALATGSTRVDTVREFNRVMDISAEFDACIERAVTDVEDITTSRAEMIRDQVFKGLIFAAAPVCMVYPPFALLLDIGLVAVSAGQAVEAHGQGDTEGALGHWLAATWGTLFATLGAASMATLLGRAARNLKFAVKPLSLSAQRLRRATSGIAKEAGPVIPPIRLKPQQAVSRVPEHLQPVTEEGNFFGTYRSPPSATQPRGAHYIRSKGRYYQVMEDPYFGGLCLVDARRPGALYKLPIRRLANGKWTHNKVGLRGGNDHVRNLGRVGELREAFPGHVFPDATRGALQGEAVVARFSETADNYLFSLNAQTCVIASLYNPTTKVGAVIHFDHNIRTLIERSVRDVTRRLGGAAKDIRATLVGGDWLTGADIGEPVRRVMRQHGLQPTWDHWSYSSCLGNTYGVSLDLRHGVTSVFKTSRGQVERYYIPVLARAKQGSDPVSVRARGFMTRLRSEPLVANANGAVRTHQGRPATAAQLALQEFSTVMLS</sequence>